<dbReference type="CDD" id="cd03801">
    <property type="entry name" value="GT4_PimA-like"/>
    <property type="match status" value="1"/>
</dbReference>
<proteinExistence type="predicted"/>
<dbReference type="Proteomes" id="UP000094844">
    <property type="component" value="Unassembled WGS sequence"/>
</dbReference>
<evidence type="ECO:0000313" key="3">
    <source>
        <dbReference type="Proteomes" id="UP000094844"/>
    </source>
</evidence>
<dbReference type="PANTHER" id="PTHR12526">
    <property type="entry name" value="GLYCOSYLTRANSFERASE"/>
    <property type="match status" value="1"/>
</dbReference>
<dbReference type="Pfam" id="PF00534">
    <property type="entry name" value="Glycos_transf_1"/>
    <property type="match status" value="1"/>
</dbReference>
<dbReference type="PANTHER" id="PTHR12526:SF627">
    <property type="entry name" value="D-RHAMNOSYLTRANSFERASE WBPZ"/>
    <property type="match status" value="1"/>
</dbReference>
<evidence type="ECO:0000313" key="2">
    <source>
        <dbReference type="EMBL" id="SCM54440.1"/>
    </source>
</evidence>
<feature type="domain" description="Glycosyl transferase family 1" evidence="1">
    <location>
        <begin position="165"/>
        <end position="323"/>
    </location>
</feature>
<dbReference type="GO" id="GO:0016757">
    <property type="term" value="F:glycosyltransferase activity"/>
    <property type="evidence" value="ECO:0007669"/>
    <property type="project" value="InterPro"/>
</dbReference>
<keyword evidence="2" id="KW-0808">Transferase</keyword>
<name>A0A1C6Z5G4_HAFAL</name>
<sequence length="349" mass="39162">MNIVILSNASGYGGSERTIEIIAKKIAEQHNVHIYAENKNHFKVLLGHGLSVDTTKSGILGMISNLYFMRKKLLESDCVIGNTNKAGFYIAIMNCLFPFMRRKRTLIFVRDFQWRFLRFIRFALGNNASYCVTTKAAFEYLLNQGIHSDIISNPVNLPSHLEPNQKSHPPIILCPAMISRWKGIDLLIRSLSLTKNDCQLIVIGNHVDGAYLSELKLLVEQLDLNKRVLFLAYSKNIDSYYSQCTLVVNSSISDFGGPETFGRTIIEGWAFSKPVVSFDCGGPSYLIDNGINGFLVSEGNVEELALTIDNILSDNELAKKLGFFGYQKVLSEYSVEIIVNKLIEKINSQ</sequence>
<dbReference type="EMBL" id="FMIQ01000072">
    <property type="protein sequence ID" value="SCM54440.1"/>
    <property type="molecule type" value="Genomic_DNA"/>
</dbReference>
<organism evidence="2 3">
    <name type="scientific">Hafnia alvei</name>
    <dbReference type="NCBI Taxonomy" id="569"/>
    <lineage>
        <taxon>Bacteria</taxon>
        <taxon>Pseudomonadati</taxon>
        <taxon>Pseudomonadota</taxon>
        <taxon>Gammaproteobacteria</taxon>
        <taxon>Enterobacterales</taxon>
        <taxon>Hafniaceae</taxon>
        <taxon>Hafnia</taxon>
    </lineage>
</organism>
<dbReference type="RefSeq" id="WP_072310115.1">
    <property type="nucleotide sequence ID" value="NZ_FMIQ01000072.1"/>
</dbReference>
<protein>
    <submittedName>
        <fullName evidence="2">Glycosyltransferase involved in cell wall bisynthesis</fullName>
    </submittedName>
</protein>
<dbReference type="InterPro" id="IPR001296">
    <property type="entry name" value="Glyco_trans_1"/>
</dbReference>
<reference evidence="2 3" key="1">
    <citation type="submission" date="2016-09" db="EMBL/GenBank/DDBJ databases">
        <authorList>
            <person name="Capua I."/>
            <person name="De Benedictis P."/>
            <person name="Joannis T."/>
            <person name="Lombin L.H."/>
            <person name="Cattoli G."/>
        </authorList>
    </citation>
    <scope>NUCLEOTIDE SEQUENCE [LARGE SCALE GENOMIC DNA]</scope>
    <source>
        <strain evidence="2 3">GB001</strain>
    </source>
</reference>
<dbReference type="Gene3D" id="3.40.50.2000">
    <property type="entry name" value="Glycogen Phosphorylase B"/>
    <property type="match status" value="2"/>
</dbReference>
<dbReference type="OrthoDB" id="9777346at2"/>
<evidence type="ECO:0000259" key="1">
    <source>
        <dbReference type="Pfam" id="PF00534"/>
    </source>
</evidence>
<dbReference type="GO" id="GO:1901135">
    <property type="term" value="P:carbohydrate derivative metabolic process"/>
    <property type="evidence" value="ECO:0007669"/>
    <property type="project" value="UniProtKB-ARBA"/>
</dbReference>
<gene>
    <name evidence="2" type="ORF">BN1044_03943</name>
</gene>
<dbReference type="AlphaFoldDB" id="A0A1C6Z5G4"/>
<accession>A0A1C6Z5G4</accession>
<dbReference type="SUPFAM" id="SSF53756">
    <property type="entry name" value="UDP-Glycosyltransferase/glycogen phosphorylase"/>
    <property type="match status" value="1"/>
</dbReference>